<accession>A0AAE3MB12</accession>
<proteinExistence type="predicted"/>
<protein>
    <submittedName>
        <fullName evidence="2">Uncharacterized protein</fullName>
    </submittedName>
</protein>
<name>A0AAE3MB12_9BACT</name>
<comment type="caution">
    <text evidence="2">The sequence shown here is derived from an EMBL/GenBank/DDBJ whole genome shotgun (WGS) entry which is preliminary data.</text>
</comment>
<feature type="signal peptide" evidence="1">
    <location>
        <begin position="1"/>
        <end position="20"/>
    </location>
</feature>
<dbReference type="Proteomes" id="UP001207408">
    <property type="component" value="Unassembled WGS sequence"/>
</dbReference>
<dbReference type="RefSeq" id="WP_301197809.1">
    <property type="nucleotide sequence ID" value="NZ_JAPDPI010000003.1"/>
</dbReference>
<sequence>MKKILSLIGTLLICVSASFAQYVTVPDGYVSIYSVNSETELAPLAVDALAAPQVLGPASGWGTSTEYDFTSYEKLAIKITFDAADAGHQVAIRFSVGGTGTATIHIFTLPETGTTHIEELTLADYAINGEVLMGGIVFYNGAEHWSFTYDGTPASQACTIDYVALKRTSTAINDIKIKDPDAIVNVYNISGTMVRMGVKYSEATKGLKKGFYIVGKEKIYVTE</sequence>
<organism evidence="2 3">
    <name type="scientific">Plebeiibacterium marinum</name>
    <dbReference type="NCBI Taxonomy" id="2992111"/>
    <lineage>
        <taxon>Bacteria</taxon>
        <taxon>Pseudomonadati</taxon>
        <taxon>Bacteroidota</taxon>
        <taxon>Bacteroidia</taxon>
        <taxon>Marinilabiliales</taxon>
        <taxon>Marinilabiliaceae</taxon>
        <taxon>Plebeiibacterium</taxon>
    </lineage>
</organism>
<dbReference type="EMBL" id="JAPDPI010000003">
    <property type="protein sequence ID" value="MCW3804588.1"/>
    <property type="molecule type" value="Genomic_DNA"/>
</dbReference>
<dbReference type="AlphaFoldDB" id="A0AAE3MB12"/>
<gene>
    <name evidence="2" type="ORF">OM074_03060</name>
</gene>
<reference evidence="2" key="1">
    <citation type="submission" date="2022-10" db="EMBL/GenBank/DDBJ databases">
        <authorList>
            <person name="Yu W.X."/>
        </authorList>
    </citation>
    <scope>NUCLEOTIDE SEQUENCE</scope>
    <source>
        <strain evidence="2">D04</strain>
    </source>
</reference>
<evidence type="ECO:0000256" key="1">
    <source>
        <dbReference type="SAM" id="SignalP"/>
    </source>
</evidence>
<feature type="chain" id="PRO_5042079519" evidence="1">
    <location>
        <begin position="21"/>
        <end position="223"/>
    </location>
</feature>
<evidence type="ECO:0000313" key="2">
    <source>
        <dbReference type="EMBL" id="MCW3804588.1"/>
    </source>
</evidence>
<keyword evidence="3" id="KW-1185">Reference proteome</keyword>
<evidence type="ECO:0000313" key="3">
    <source>
        <dbReference type="Proteomes" id="UP001207408"/>
    </source>
</evidence>
<keyword evidence="1" id="KW-0732">Signal</keyword>